<evidence type="ECO:0000256" key="1">
    <source>
        <dbReference type="ARBA" id="ARBA00005472"/>
    </source>
</evidence>
<evidence type="ECO:0000256" key="2">
    <source>
        <dbReference type="SAM" id="MobiDB-lite"/>
    </source>
</evidence>
<accession>A0AAN9G7G9</accession>
<name>A0AAN9G7G9_9CAEN</name>
<protein>
    <recommendedName>
        <fullName evidence="5">Protein phosphatase inhibitor 2</fullName>
    </recommendedName>
</protein>
<feature type="compositionally biased region" description="Acidic residues" evidence="2">
    <location>
        <begin position="129"/>
        <end position="138"/>
    </location>
</feature>
<feature type="compositionally biased region" description="Low complexity" evidence="2">
    <location>
        <begin position="180"/>
        <end position="198"/>
    </location>
</feature>
<dbReference type="Gene3D" id="6.10.250.1050">
    <property type="match status" value="2"/>
</dbReference>
<comment type="caution">
    <text evidence="3">The sequence shown here is derived from an EMBL/GenBank/DDBJ whole genome shotgun (WGS) entry which is preliminary data.</text>
</comment>
<feature type="region of interest" description="Disordered" evidence="2">
    <location>
        <begin position="56"/>
        <end position="146"/>
    </location>
</feature>
<organism evidence="3 4">
    <name type="scientific">Littorina saxatilis</name>
    <dbReference type="NCBI Taxonomy" id="31220"/>
    <lineage>
        <taxon>Eukaryota</taxon>
        <taxon>Metazoa</taxon>
        <taxon>Spiralia</taxon>
        <taxon>Lophotrochozoa</taxon>
        <taxon>Mollusca</taxon>
        <taxon>Gastropoda</taxon>
        <taxon>Caenogastropoda</taxon>
        <taxon>Littorinimorpha</taxon>
        <taxon>Littorinoidea</taxon>
        <taxon>Littorinidae</taxon>
        <taxon>Littorina</taxon>
    </lineage>
</organism>
<gene>
    <name evidence="3" type="ORF">V1264_002685</name>
</gene>
<proteinExistence type="inferred from homology"/>
<dbReference type="InterPro" id="IPR007062">
    <property type="entry name" value="PPI-2"/>
</dbReference>
<feature type="compositionally biased region" description="Basic and acidic residues" evidence="2">
    <location>
        <begin position="24"/>
        <end position="41"/>
    </location>
</feature>
<feature type="compositionally biased region" description="Polar residues" evidence="2">
    <location>
        <begin position="96"/>
        <end position="108"/>
    </location>
</feature>
<dbReference type="PANTHER" id="PTHR12398">
    <property type="entry name" value="PROTEIN PHOSPHATASE INHIBITOR"/>
    <property type="match status" value="1"/>
</dbReference>
<keyword evidence="4" id="KW-1185">Reference proteome</keyword>
<feature type="region of interest" description="Disordered" evidence="2">
    <location>
        <begin position="169"/>
        <end position="222"/>
    </location>
</feature>
<feature type="compositionally biased region" description="Basic and acidic residues" evidence="2">
    <location>
        <begin position="58"/>
        <end position="71"/>
    </location>
</feature>
<comment type="similarity">
    <text evidence="1">Belongs to the protein phosphatase inhibitor 2 family.</text>
</comment>
<evidence type="ECO:0000313" key="3">
    <source>
        <dbReference type="EMBL" id="KAK7098373.1"/>
    </source>
</evidence>
<dbReference type="Pfam" id="PF04979">
    <property type="entry name" value="IPP-2"/>
    <property type="match status" value="1"/>
</dbReference>
<dbReference type="GO" id="GO:0009966">
    <property type="term" value="P:regulation of signal transduction"/>
    <property type="evidence" value="ECO:0007669"/>
    <property type="project" value="InterPro"/>
</dbReference>
<dbReference type="GO" id="GO:0004864">
    <property type="term" value="F:protein phosphatase inhibitor activity"/>
    <property type="evidence" value="ECO:0007669"/>
    <property type="project" value="InterPro"/>
</dbReference>
<dbReference type="PANTHER" id="PTHR12398:SF20">
    <property type="entry name" value="PROTEIN PHOSPHATASE 1 REGULATORY INHIBITOR SUBUNIT 2"/>
    <property type="match status" value="1"/>
</dbReference>
<feature type="region of interest" description="Disordered" evidence="2">
    <location>
        <begin position="1"/>
        <end position="41"/>
    </location>
</feature>
<sequence>MATEPEKRPVKGILKHAASLDKTGPCEKQGRTDWEASPEEIGKREVEWDEMNILATHHPPDKDYGHMKIDEPPTPYSKCSDAEDDDEGMERRGSAPNLQQVFDPSTLATRLKAADDATHKSATIVAEGSDSEEDLNETPEERAKRKHFELKRKIHYNEFAAVQLAKKLMSEEDDDDDSDATSLASTAVTSDDTSATSAKRSGTSPQPVDVDKDITMASGTAV</sequence>
<dbReference type="Proteomes" id="UP001374579">
    <property type="component" value="Unassembled WGS sequence"/>
</dbReference>
<dbReference type="AlphaFoldDB" id="A0AAN9G7G9"/>
<evidence type="ECO:0008006" key="5">
    <source>
        <dbReference type="Google" id="ProtNLM"/>
    </source>
</evidence>
<evidence type="ECO:0000313" key="4">
    <source>
        <dbReference type="Proteomes" id="UP001374579"/>
    </source>
</evidence>
<dbReference type="EMBL" id="JBAMIC010000012">
    <property type="protein sequence ID" value="KAK7098373.1"/>
    <property type="molecule type" value="Genomic_DNA"/>
</dbReference>
<reference evidence="3 4" key="1">
    <citation type="submission" date="2024-02" db="EMBL/GenBank/DDBJ databases">
        <title>Chromosome-scale genome assembly of the rough periwinkle Littorina saxatilis.</title>
        <authorList>
            <person name="De Jode A."/>
            <person name="Faria R."/>
            <person name="Formenti G."/>
            <person name="Sims Y."/>
            <person name="Smith T.P."/>
            <person name="Tracey A."/>
            <person name="Wood J.M.D."/>
            <person name="Zagrodzka Z.B."/>
            <person name="Johannesson K."/>
            <person name="Butlin R.K."/>
            <person name="Leder E.H."/>
        </authorList>
    </citation>
    <scope>NUCLEOTIDE SEQUENCE [LARGE SCALE GENOMIC DNA]</scope>
    <source>
        <strain evidence="3">Snail1</strain>
        <tissue evidence="3">Muscle</tissue>
    </source>
</reference>